<dbReference type="InterPro" id="IPR006913">
    <property type="entry name" value="CENP-V/GFA"/>
</dbReference>
<dbReference type="InterPro" id="IPR011057">
    <property type="entry name" value="Mss4-like_sf"/>
</dbReference>
<evidence type="ECO:0000256" key="4">
    <source>
        <dbReference type="ARBA" id="ARBA00023239"/>
    </source>
</evidence>
<gene>
    <name evidence="6" type="ORF">LIN78_00635</name>
</gene>
<feature type="domain" description="CENP-V/GFA" evidence="5">
    <location>
        <begin position="8"/>
        <end position="126"/>
    </location>
</feature>
<evidence type="ECO:0000259" key="5">
    <source>
        <dbReference type="PROSITE" id="PS51891"/>
    </source>
</evidence>
<keyword evidence="7" id="KW-1185">Reference proteome</keyword>
<dbReference type="Proteomes" id="UP001165395">
    <property type="component" value="Unassembled WGS sequence"/>
</dbReference>
<comment type="caution">
    <text evidence="6">The sequence shown here is derived from an EMBL/GenBank/DDBJ whole genome shotgun (WGS) entry which is preliminary data.</text>
</comment>
<keyword evidence="3" id="KW-0862">Zinc</keyword>
<dbReference type="Gene3D" id="3.90.1590.10">
    <property type="entry name" value="glutathione-dependent formaldehyde- activating enzyme (gfa)"/>
    <property type="match status" value="1"/>
</dbReference>
<evidence type="ECO:0000313" key="7">
    <source>
        <dbReference type="Proteomes" id="UP001165395"/>
    </source>
</evidence>
<proteinExistence type="inferred from homology"/>
<organism evidence="6 7">
    <name type="scientific">Leeia speluncae</name>
    <dbReference type="NCBI Taxonomy" id="2884804"/>
    <lineage>
        <taxon>Bacteria</taxon>
        <taxon>Pseudomonadati</taxon>
        <taxon>Pseudomonadota</taxon>
        <taxon>Betaproteobacteria</taxon>
        <taxon>Neisseriales</taxon>
        <taxon>Leeiaceae</taxon>
        <taxon>Leeia</taxon>
    </lineage>
</organism>
<sequence length="159" mass="17907">MSEALQTWEGQCQCGDIQYKVTGEALTLFACHCTECQKQSSSAFGMGLWVEQESVEISGKDLKSWTRKLPSGREMECLFCPTCGSRLFHHGKGQEDLISIKAGTLNQTNQLQPVAHIWTKSKQPWVQLPDNVLQYPENPENFADMIDAWHESQKKEASA</sequence>
<keyword evidence="2" id="KW-0479">Metal-binding</keyword>
<keyword evidence="4" id="KW-0456">Lyase</keyword>
<evidence type="ECO:0000256" key="1">
    <source>
        <dbReference type="ARBA" id="ARBA00005495"/>
    </source>
</evidence>
<dbReference type="PROSITE" id="PS51891">
    <property type="entry name" value="CENP_V_GFA"/>
    <property type="match status" value="1"/>
</dbReference>
<dbReference type="Pfam" id="PF04828">
    <property type="entry name" value="GFA"/>
    <property type="match status" value="1"/>
</dbReference>
<evidence type="ECO:0000313" key="6">
    <source>
        <dbReference type="EMBL" id="MCB6182062.1"/>
    </source>
</evidence>
<protein>
    <submittedName>
        <fullName evidence="6">GFA family protein</fullName>
    </submittedName>
</protein>
<comment type="similarity">
    <text evidence="1">Belongs to the Gfa family.</text>
</comment>
<evidence type="ECO:0000256" key="2">
    <source>
        <dbReference type="ARBA" id="ARBA00022723"/>
    </source>
</evidence>
<dbReference type="SUPFAM" id="SSF51316">
    <property type="entry name" value="Mss4-like"/>
    <property type="match status" value="1"/>
</dbReference>
<dbReference type="PANTHER" id="PTHR33337">
    <property type="entry name" value="GFA DOMAIN-CONTAINING PROTEIN"/>
    <property type="match status" value="1"/>
</dbReference>
<dbReference type="PANTHER" id="PTHR33337:SF3">
    <property type="entry name" value="CENP-V_GFA DOMAIN-CONTAINING PROTEIN"/>
    <property type="match status" value="1"/>
</dbReference>
<accession>A0ABS8D1I9</accession>
<dbReference type="RefSeq" id="WP_227177466.1">
    <property type="nucleotide sequence ID" value="NZ_JAJBZT010000001.1"/>
</dbReference>
<name>A0ABS8D1I9_9NEIS</name>
<reference evidence="6" key="1">
    <citation type="submission" date="2021-10" db="EMBL/GenBank/DDBJ databases">
        <title>The complete genome sequence of Leeia sp. TBRC 13508.</title>
        <authorList>
            <person name="Charoenyingcharoen P."/>
            <person name="Yukphan P."/>
        </authorList>
    </citation>
    <scope>NUCLEOTIDE SEQUENCE</scope>
    <source>
        <strain evidence="6">TBRC 13508</strain>
    </source>
</reference>
<evidence type="ECO:0000256" key="3">
    <source>
        <dbReference type="ARBA" id="ARBA00022833"/>
    </source>
</evidence>
<dbReference type="EMBL" id="JAJBZT010000001">
    <property type="protein sequence ID" value="MCB6182062.1"/>
    <property type="molecule type" value="Genomic_DNA"/>
</dbReference>